<dbReference type="Proteomes" id="UP001198983">
    <property type="component" value="Chromosome"/>
</dbReference>
<keyword evidence="3" id="KW-1185">Reference proteome</keyword>
<feature type="transmembrane region" description="Helical" evidence="1">
    <location>
        <begin position="173"/>
        <end position="198"/>
    </location>
</feature>
<keyword evidence="1" id="KW-1133">Transmembrane helix</keyword>
<dbReference type="AlphaFoldDB" id="A0AAX2ZF18"/>
<feature type="transmembrane region" description="Helical" evidence="1">
    <location>
        <begin position="148"/>
        <end position="167"/>
    </location>
</feature>
<gene>
    <name evidence="2" type="ORF">JW646_15320</name>
</gene>
<evidence type="ECO:0000313" key="2">
    <source>
        <dbReference type="EMBL" id="UEL46992.1"/>
    </source>
</evidence>
<keyword evidence="1" id="KW-0472">Membrane</keyword>
<evidence type="ECO:0000313" key="3">
    <source>
        <dbReference type="Proteomes" id="UP001198983"/>
    </source>
</evidence>
<reference evidence="2 3" key="1">
    <citation type="journal article" date="2023" name="Int. J. Syst. Evol. Microbiol.">
        <title>Terrisporobacter hibernicus sp. nov., isolated from bovine faeces in Northern Ireland.</title>
        <authorList>
            <person name="Mitchell M."/>
            <person name="Nguyen S.V."/>
            <person name="Connor M."/>
            <person name="Fairley D.J."/>
            <person name="Donoghue O."/>
            <person name="Marshall H."/>
            <person name="Koolman L."/>
            <person name="McMullan G."/>
            <person name="Schaffer K.E."/>
            <person name="McGrath J.W."/>
            <person name="Fanning S."/>
        </authorList>
    </citation>
    <scope>NUCLEOTIDE SEQUENCE [LARGE SCALE GENOMIC DNA]</scope>
    <source>
        <strain evidence="2 3">MCA3</strain>
    </source>
</reference>
<accession>A0AAX2ZF18</accession>
<dbReference type="EMBL" id="CP081135">
    <property type="protein sequence ID" value="UEL46992.1"/>
    <property type="molecule type" value="Genomic_DNA"/>
</dbReference>
<name>A0AAX2ZF18_9FIRM</name>
<feature type="transmembrane region" description="Helical" evidence="1">
    <location>
        <begin position="121"/>
        <end position="141"/>
    </location>
</feature>
<dbReference type="RefSeq" id="WP_148556367.1">
    <property type="nucleotide sequence ID" value="NZ_CP081135.1"/>
</dbReference>
<proteinExistence type="predicted"/>
<dbReference type="KEGG" id="tem:JW646_15320"/>
<keyword evidence="1" id="KW-0812">Transmembrane</keyword>
<evidence type="ECO:0000256" key="1">
    <source>
        <dbReference type="SAM" id="Phobius"/>
    </source>
</evidence>
<sequence>MNRKEFLDILKDYLKKDFSEDEISDIIRDYEEYFVNGEIEGKSDLDTIAALGSPKLISRDLIKQIKEDESKSNQKEKIEDILIRYKRKIKESYFKCKDFFDEKLTPSLNNENSLSSKGVRLVLTLLSLVLIVPAFMVICFMASVAGMLSLSLIAFFTAIPLMISFSWSAPQIAFFFIFLSIAFIGFQILAWQIFIFIVKYMKKTYKIYNNWVKTRKIYINANESKKNINKGEYEGGRDDE</sequence>
<organism evidence="2 3">
    <name type="scientific">Terrisporobacter hibernicus</name>
    <dbReference type="NCBI Taxonomy" id="2813371"/>
    <lineage>
        <taxon>Bacteria</taxon>
        <taxon>Bacillati</taxon>
        <taxon>Bacillota</taxon>
        <taxon>Clostridia</taxon>
        <taxon>Peptostreptococcales</taxon>
        <taxon>Peptostreptococcaceae</taxon>
        <taxon>Terrisporobacter</taxon>
    </lineage>
</organism>
<protein>
    <submittedName>
        <fullName evidence="2">DUF1700 domain-containing protein</fullName>
    </submittedName>
</protein>
<dbReference type="Pfam" id="PF22564">
    <property type="entry name" value="HAAS"/>
    <property type="match status" value="1"/>
</dbReference>